<dbReference type="NCBIfam" id="TIGR00538">
    <property type="entry name" value="hemN"/>
    <property type="match status" value="1"/>
</dbReference>
<dbReference type="PROSITE" id="PS51918">
    <property type="entry name" value="RADICAL_SAM"/>
    <property type="match status" value="1"/>
</dbReference>
<evidence type="ECO:0000256" key="4">
    <source>
        <dbReference type="ARBA" id="ARBA00011245"/>
    </source>
</evidence>
<keyword evidence="11 14" id="KW-0411">Iron-sulfur</keyword>
<evidence type="ECO:0000313" key="17">
    <source>
        <dbReference type="Proteomes" id="UP001160625"/>
    </source>
</evidence>
<dbReference type="RefSeq" id="WP_281045799.1">
    <property type="nucleotide sequence ID" value="NZ_JARYGZ010000003.1"/>
</dbReference>
<evidence type="ECO:0000259" key="15">
    <source>
        <dbReference type="PROSITE" id="PS51918"/>
    </source>
</evidence>
<feature type="domain" description="Radical SAM core" evidence="15">
    <location>
        <begin position="41"/>
        <end position="266"/>
    </location>
</feature>
<dbReference type="EC" id="1.3.98.3" evidence="14"/>
<dbReference type="EMBL" id="JARYGZ010000003">
    <property type="protein sequence ID" value="MDH7640435.1"/>
    <property type="molecule type" value="Genomic_DNA"/>
</dbReference>
<evidence type="ECO:0000256" key="5">
    <source>
        <dbReference type="ARBA" id="ARBA00022485"/>
    </source>
</evidence>
<dbReference type="InterPro" id="IPR006638">
    <property type="entry name" value="Elp3/MiaA/NifB-like_rSAM"/>
</dbReference>
<reference evidence="16" key="1">
    <citation type="submission" date="2023-04" db="EMBL/GenBank/DDBJ databases">
        <title>Sphingomonas sp. MAHUQ-71 isolated from rice field.</title>
        <authorList>
            <person name="Huq M.A."/>
        </authorList>
    </citation>
    <scope>NUCLEOTIDE SEQUENCE</scope>
    <source>
        <strain evidence="16">MAHUQ-71</strain>
    </source>
</reference>
<organism evidence="16 17">
    <name type="scientific">Sphingomonas oryzagri</name>
    <dbReference type="NCBI Taxonomy" id="3042314"/>
    <lineage>
        <taxon>Bacteria</taxon>
        <taxon>Pseudomonadati</taxon>
        <taxon>Pseudomonadota</taxon>
        <taxon>Alphaproteobacteria</taxon>
        <taxon>Sphingomonadales</taxon>
        <taxon>Sphingomonadaceae</taxon>
        <taxon>Sphingomonas</taxon>
    </lineage>
</organism>
<dbReference type="Gene3D" id="1.10.10.920">
    <property type="match status" value="1"/>
</dbReference>
<dbReference type="InterPro" id="IPR007197">
    <property type="entry name" value="rSAM"/>
</dbReference>
<evidence type="ECO:0000256" key="14">
    <source>
        <dbReference type="PIRNR" id="PIRNR000167"/>
    </source>
</evidence>
<dbReference type="SUPFAM" id="SSF102114">
    <property type="entry name" value="Radical SAM enzymes"/>
    <property type="match status" value="1"/>
</dbReference>
<dbReference type="SFLD" id="SFLDG01065">
    <property type="entry name" value="anaerobic_coproporphyrinogen-I"/>
    <property type="match status" value="1"/>
</dbReference>
<keyword evidence="7 14" id="KW-0949">S-adenosyl-L-methionine</keyword>
<dbReference type="InterPro" id="IPR034505">
    <property type="entry name" value="Coproporphyrinogen-III_oxidase"/>
</dbReference>
<dbReference type="SMART" id="SM00729">
    <property type="entry name" value="Elp3"/>
    <property type="match status" value="1"/>
</dbReference>
<dbReference type="PIRSF" id="PIRSF000167">
    <property type="entry name" value="HemN"/>
    <property type="match status" value="1"/>
</dbReference>
<protein>
    <recommendedName>
        <fullName evidence="14">Coproporphyrinogen-III oxidase</fullName>
        <ecNumber evidence="14">1.3.98.3</ecNumber>
    </recommendedName>
</protein>
<evidence type="ECO:0000256" key="2">
    <source>
        <dbReference type="ARBA" id="ARBA00004785"/>
    </source>
</evidence>
<keyword evidence="12 14" id="KW-0627">Porphyrin biosynthesis</keyword>
<comment type="pathway">
    <text evidence="2 14">Porphyrin-containing compound metabolism; protoporphyrin-IX biosynthesis; protoporphyrinogen-IX from coproporphyrinogen-III (AdoMet route): step 1/1.</text>
</comment>
<comment type="catalytic activity">
    <reaction evidence="13 14">
        <text>coproporphyrinogen III + 2 S-adenosyl-L-methionine = protoporphyrinogen IX + 2 5'-deoxyadenosine + 2 L-methionine + 2 CO2</text>
        <dbReference type="Rhea" id="RHEA:15425"/>
        <dbReference type="ChEBI" id="CHEBI:16526"/>
        <dbReference type="ChEBI" id="CHEBI:17319"/>
        <dbReference type="ChEBI" id="CHEBI:57307"/>
        <dbReference type="ChEBI" id="CHEBI:57309"/>
        <dbReference type="ChEBI" id="CHEBI:57844"/>
        <dbReference type="ChEBI" id="CHEBI:59789"/>
        <dbReference type="EC" id="1.3.98.3"/>
    </reaction>
</comment>
<dbReference type="InterPro" id="IPR013785">
    <property type="entry name" value="Aldolase_TIM"/>
</dbReference>
<evidence type="ECO:0000256" key="8">
    <source>
        <dbReference type="ARBA" id="ARBA00022723"/>
    </source>
</evidence>
<keyword evidence="5 14" id="KW-0004">4Fe-4S</keyword>
<evidence type="ECO:0000256" key="13">
    <source>
        <dbReference type="ARBA" id="ARBA00048321"/>
    </source>
</evidence>
<dbReference type="InterPro" id="IPR004558">
    <property type="entry name" value="Coprogen_oxidase_HemN"/>
</dbReference>
<dbReference type="GO" id="GO:0051989">
    <property type="term" value="F:coproporphyrinogen dehydrogenase activity"/>
    <property type="evidence" value="ECO:0007669"/>
    <property type="project" value="UniProtKB-EC"/>
</dbReference>
<comment type="caution">
    <text evidence="16">The sequence shown here is derived from an EMBL/GenBank/DDBJ whole genome shotgun (WGS) entry which is preliminary data.</text>
</comment>
<dbReference type="InterPro" id="IPR058240">
    <property type="entry name" value="rSAM_sf"/>
</dbReference>
<evidence type="ECO:0000256" key="12">
    <source>
        <dbReference type="ARBA" id="ARBA00023244"/>
    </source>
</evidence>
<keyword evidence="8 14" id="KW-0479">Metal-binding</keyword>
<keyword evidence="10 14" id="KW-0408">Iron</keyword>
<proteinExistence type="inferred from homology"/>
<evidence type="ECO:0000256" key="11">
    <source>
        <dbReference type="ARBA" id="ARBA00023014"/>
    </source>
</evidence>
<dbReference type="SFLD" id="SFLDS00029">
    <property type="entry name" value="Radical_SAM"/>
    <property type="match status" value="1"/>
</dbReference>
<comment type="similarity">
    <text evidence="3 14">Belongs to the anaerobic coproporphyrinogen-III oxidase family.</text>
</comment>
<keyword evidence="9 14" id="KW-0560">Oxidoreductase</keyword>
<evidence type="ECO:0000313" key="16">
    <source>
        <dbReference type="EMBL" id="MDH7640435.1"/>
    </source>
</evidence>
<keyword evidence="6 14" id="KW-0963">Cytoplasm</keyword>
<sequence length="436" mass="47230">MTAYIPELYERPVPRYTSYPTAVEFHDGIGASDQAAALAGVPADMPVSLYVHIPYCREICWYCGCNTGAIGRGERLGRYVAALRAEIETVARLMRGRVVSIHFGGGSPNALPADMLVALIGQLRTCFATVERPEIAVELDPRLADAGYARALAAAGVTRASLGVQCFAPHVQARINRIQPPDMVERVVRELREAGVPAINFDLLHGLPAQTIDDVADTIARTLTMRPDRIALFGYAHHPRLLPRQRMIDASALPRGADRFRQASGAHDLLVAAGYRAIGFDHFALPADALARAGQAGRLRRNFQGFTDEPGEAVIGLGASAISQFPGLLAQNEKHIGRYRAVALSGCLATARGVARDAEDRMTAEAIERLLCNRRVDLAAVAGRHGHDPQVFRPALDRLGQLGVRHLVTIDGDMLTIPPGAAPYMRIVASAFDRYR</sequence>
<evidence type="ECO:0000256" key="7">
    <source>
        <dbReference type="ARBA" id="ARBA00022691"/>
    </source>
</evidence>
<dbReference type="PANTHER" id="PTHR13932">
    <property type="entry name" value="COPROPORPHYRINIGEN III OXIDASE"/>
    <property type="match status" value="1"/>
</dbReference>
<gene>
    <name evidence="16" type="primary">hemN</name>
    <name evidence="16" type="ORF">QGN17_17000</name>
</gene>
<name>A0ABT6N5Q9_9SPHN</name>
<evidence type="ECO:0000256" key="3">
    <source>
        <dbReference type="ARBA" id="ARBA00005493"/>
    </source>
</evidence>
<comment type="cofactor">
    <cofactor evidence="14">
        <name>[4Fe-4S] cluster</name>
        <dbReference type="ChEBI" id="CHEBI:49883"/>
    </cofactor>
    <text evidence="14">Binds 1 [4Fe-4S] cluster. The cluster is coordinated with 3 cysteines and an exchangeable S-adenosyl-L-methionine.</text>
</comment>
<comment type="subunit">
    <text evidence="4">Monomer.</text>
</comment>
<accession>A0ABT6N5Q9</accession>
<keyword evidence="17" id="KW-1185">Reference proteome</keyword>
<evidence type="ECO:0000256" key="1">
    <source>
        <dbReference type="ARBA" id="ARBA00004496"/>
    </source>
</evidence>
<evidence type="ECO:0000256" key="6">
    <source>
        <dbReference type="ARBA" id="ARBA00022490"/>
    </source>
</evidence>
<dbReference type="Gene3D" id="3.20.20.70">
    <property type="entry name" value="Aldolase class I"/>
    <property type="match status" value="1"/>
</dbReference>
<dbReference type="Proteomes" id="UP001160625">
    <property type="component" value="Unassembled WGS sequence"/>
</dbReference>
<comment type="subcellular location">
    <subcellularLocation>
        <location evidence="1 14">Cytoplasm</location>
    </subcellularLocation>
</comment>
<dbReference type="Pfam" id="PF04055">
    <property type="entry name" value="Radical_SAM"/>
    <property type="match status" value="1"/>
</dbReference>
<dbReference type="CDD" id="cd01335">
    <property type="entry name" value="Radical_SAM"/>
    <property type="match status" value="1"/>
</dbReference>
<evidence type="ECO:0000256" key="10">
    <source>
        <dbReference type="ARBA" id="ARBA00023004"/>
    </source>
</evidence>
<dbReference type="PANTHER" id="PTHR13932:SF6">
    <property type="entry name" value="OXYGEN-INDEPENDENT COPROPORPHYRINOGEN III OXIDASE"/>
    <property type="match status" value="1"/>
</dbReference>
<evidence type="ECO:0000256" key="9">
    <source>
        <dbReference type="ARBA" id="ARBA00023002"/>
    </source>
</evidence>